<dbReference type="AlphaFoldDB" id="A0A1Z4EG95"/>
<proteinExistence type="predicted"/>
<keyword evidence="2" id="KW-1185">Reference proteome</keyword>
<reference evidence="2" key="1">
    <citation type="submission" date="2017-06" db="EMBL/GenBank/DDBJ databases">
        <title>Complete Genome Sequence of Mycobacterium shigaense.</title>
        <authorList>
            <person name="Fukano H."/>
            <person name="Yoshida M."/>
            <person name="Kazumi Y."/>
            <person name="Ogura Y."/>
            <person name="Mitarai S."/>
            <person name="Hayashi T."/>
            <person name="Hoshino Y."/>
        </authorList>
    </citation>
    <scope>NUCLEOTIDE SEQUENCE [LARGE SCALE GENOMIC DNA]</scope>
    <source>
        <strain evidence="2">UN-152</strain>
    </source>
</reference>
<organism evidence="1 2">
    <name type="scientific">Mycobacterium shigaense</name>
    <dbReference type="NCBI Taxonomy" id="722731"/>
    <lineage>
        <taxon>Bacteria</taxon>
        <taxon>Bacillati</taxon>
        <taxon>Actinomycetota</taxon>
        <taxon>Actinomycetes</taxon>
        <taxon>Mycobacteriales</taxon>
        <taxon>Mycobacteriaceae</taxon>
        <taxon>Mycobacterium</taxon>
        <taxon>Mycobacterium simiae complex</taxon>
    </lineage>
</organism>
<accession>A0A1Z4EG95</accession>
<evidence type="ECO:0000313" key="2">
    <source>
        <dbReference type="Proteomes" id="UP000217736"/>
    </source>
</evidence>
<name>A0A1Z4EG95_9MYCO</name>
<dbReference type="Proteomes" id="UP000217736">
    <property type="component" value="Chromosome"/>
</dbReference>
<dbReference type="SUPFAM" id="SSF116734">
    <property type="entry name" value="DNA methylase specificity domain"/>
    <property type="match status" value="1"/>
</dbReference>
<protein>
    <submittedName>
        <fullName evidence="1">Type I restriction/modification system specificity determinant HsdS</fullName>
    </submittedName>
</protein>
<gene>
    <name evidence="1" type="primary">hsdS</name>
    <name evidence="1" type="ORF">MSG_01777</name>
</gene>
<dbReference type="REBASE" id="205235">
    <property type="entry name" value="S.Msh152ORF1775P"/>
</dbReference>
<evidence type="ECO:0000313" key="1">
    <source>
        <dbReference type="EMBL" id="BAX91930.1"/>
    </source>
</evidence>
<dbReference type="KEGG" id="mshg:MSG_01777"/>
<sequence length="279" mass="30630">MPGKRPEETRYWYYALRQCRLNEHRAGSGQPLLNQRILRDVVTGAAAPGRRRRIGELLGAVDDKIAANRRVIDAAEALMVAMVEALDDYVPLRELADRSSVAVRPGQFDHTVAHFRFSAFDDGAWPQCADSGSIGSAKVLLPASCVLVSKLNPRTLRIWDVVQLPAEMAVASMEFAVLRPRDVGTSALWSTLRQWGVREALHQRVAGTSQSRQRIQRGELMEMPVRDVRRLSATTATTVAGLGALCHARRGESARLSGFRDALLPLLMSGKVGIAAGLR</sequence>
<dbReference type="EMBL" id="AP018164">
    <property type="protein sequence ID" value="BAX91930.1"/>
    <property type="molecule type" value="Genomic_DNA"/>
</dbReference>